<dbReference type="Proteomes" id="UP001374803">
    <property type="component" value="Chromosome"/>
</dbReference>
<keyword evidence="4" id="KW-1185">Reference proteome</keyword>
<name>A0ABZ2LM89_9BACT</name>
<proteinExistence type="inferred from homology"/>
<dbReference type="InterPro" id="IPR007837">
    <property type="entry name" value="DinB"/>
</dbReference>
<organism evidence="3 4">
    <name type="scientific">Pendulispora rubella</name>
    <dbReference type="NCBI Taxonomy" id="2741070"/>
    <lineage>
        <taxon>Bacteria</taxon>
        <taxon>Pseudomonadati</taxon>
        <taxon>Myxococcota</taxon>
        <taxon>Myxococcia</taxon>
        <taxon>Myxococcales</taxon>
        <taxon>Sorangiineae</taxon>
        <taxon>Pendulisporaceae</taxon>
        <taxon>Pendulispora</taxon>
    </lineage>
</organism>
<dbReference type="InterPro" id="IPR034660">
    <property type="entry name" value="DinB/YfiT-like"/>
</dbReference>
<protein>
    <submittedName>
        <fullName evidence="3">DinB family protein</fullName>
    </submittedName>
</protein>
<dbReference type="SUPFAM" id="SSF109854">
    <property type="entry name" value="DinB/YfiT-like putative metalloenzymes"/>
    <property type="match status" value="1"/>
</dbReference>
<reference evidence="3" key="1">
    <citation type="submission" date="2021-12" db="EMBL/GenBank/DDBJ databases">
        <title>Discovery of the Pendulisporaceae a myxobacterial family with distinct sporulation behavior and unique specialized metabolism.</title>
        <authorList>
            <person name="Garcia R."/>
            <person name="Popoff A."/>
            <person name="Bader C.D."/>
            <person name="Loehr J."/>
            <person name="Walesch S."/>
            <person name="Walt C."/>
            <person name="Boldt J."/>
            <person name="Bunk B."/>
            <person name="Haeckl F.J.F.P.J."/>
            <person name="Gunesch A.P."/>
            <person name="Birkelbach J."/>
            <person name="Nuebel U."/>
            <person name="Pietschmann T."/>
            <person name="Bach T."/>
            <person name="Mueller R."/>
        </authorList>
    </citation>
    <scope>NUCLEOTIDE SEQUENCE</scope>
    <source>
        <strain evidence="3">MSr11367</strain>
    </source>
</reference>
<evidence type="ECO:0000256" key="2">
    <source>
        <dbReference type="ARBA" id="ARBA00022723"/>
    </source>
</evidence>
<sequence>MNTLALFRGLAANNAWSNLRLHRVCAQLSREEYEAARTSFFPSIPETLNHILTVDWYYVDALERGGKGRSLFADRMPFRGFPEVAGLAAAQRASDLRLVAFVDRLTEADLATKIELERVDHIQRETVADTLLHLSTHQIHHRGQVHAMLSGTSAKPPPLDEYFMSEELPLREAELRELGLPIR</sequence>
<dbReference type="Gene3D" id="1.20.120.450">
    <property type="entry name" value="dinb family like domain"/>
    <property type="match status" value="1"/>
</dbReference>
<dbReference type="RefSeq" id="WP_394839631.1">
    <property type="nucleotide sequence ID" value="NZ_CP089929.1"/>
</dbReference>
<dbReference type="Pfam" id="PF05163">
    <property type="entry name" value="DinB"/>
    <property type="match status" value="1"/>
</dbReference>
<evidence type="ECO:0000256" key="1">
    <source>
        <dbReference type="ARBA" id="ARBA00008635"/>
    </source>
</evidence>
<keyword evidence="2" id="KW-0479">Metal-binding</keyword>
<dbReference type="PANTHER" id="PTHR37302">
    <property type="entry name" value="SLR1116 PROTEIN"/>
    <property type="match status" value="1"/>
</dbReference>
<gene>
    <name evidence="3" type="ORF">LVJ94_22350</name>
</gene>
<dbReference type="PANTHER" id="PTHR37302:SF3">
    <property type="entry name" value="DAMAGE-INDUCIBLE PROTEIN DINB"/>
    <property type="match status" value="1"/>
</dbReference>
<evidence type="ECO:0000313" key="3">
    <source>
        <dbReference type="EMBL" id="WXB09957.1"/>
    </source>
</evidence>
<comment type="similarity">
    <text evidence="1">Belongs to the DinB family.</text>
</comment>
<dbReference type="EMBL" id="CP089983">
    <property type="protein sequence ID" value="WXB09957.1"/>
    <property type="molecule type" value="Genomic_DNA"/>
</dbReference>
<evidence type="ECO:0000313" key="4">
    <source>
        <dbReference type="Proteomes" id="UP001374803"/>
    </source>
</evidence>
<accession>A0ABZ2LM89</accession>